<comment type="caution">
    <text evidence="3">The sequence shown here is derived from an EMBL/GenBank/DDBJ whole genome shotgun (WGS) entry which is preliminary data.</text>
</comment>
<dbReference type="GO" id="GO:0016491">
    <property type="term" value="F:oxidoreductase activity"/>
    <property type="evidence" value="ECO:0007669"/>
    <property type="project" value="UniProtKB-KW"/>
</dbReference>
<sequence>MEVRLDGRTAVITGASKGLGLAMAQEFAASGADVALLARRPGTLAEAKAVVSAGARGRVETFSCDVSEAASIQEAHDAVVGAFGRIDILVNNAGQTRSMPSDQITDDIWQEDLDLKLFAAIRFARLVWPGMKQRRWGRIINVLNTGAKTPQANGAPTVVSRAAGMALTKVLAGEGAPHGILVNALLAGRIVSDQIVRRYEAEETDLSFEDYVARAGTDIPVGRMGRAEEFAAMACFLCSDRAAFTTGTAINMDGGASPVV</sequence>
<reference evidence="3" key="1">
    <citation type="journal article" date="2014" name="Int. J. Syst. Evol. Microbiol.">
        <title>Complete genome sequence of Corynebacterium casei LMG S-19264T (=DSM 44701T), isolated from a smear-ripened cheese.</title>
        <authorList>
            <consortium name="US DOE Joint Genome Institute (JGI-PGF)"/>
            <person name="Walter F."/>
            <person name="Albersmeier A."/>
            <person name="Kalinowski J."/>
            <person name="Ruckert C."/>
        </authorList>
    </citation>
    <scope>NUCLEOTIDE SEQUENCE</scope>
    <source>
        <strain evidence="3">JCM 4403</strain>
    </source>
</reference>
<name>A0A918F7U7_9ACTN</name>
<dbReference type="PANTHER" id="PTHR42879">
    <property type="entry name" value="3-OXOACYL-(ACYL-CARRIER-PROTEIN) REDUCTASE"/>
    <property type="match status" value="1"/>
</dbReference>
<protein>
    <submittedName>
        <fullName evidence="3">3-oxoacyl-ACP reductase</fullName>
    </submittedName>
</protein>
<dbReference type="InterPro" id="IPR002347">
    <property type="entry name" value="SDR_fam"/>
</dbReference>
<dbReference type="FunFam" id="3.40.50.720:FF:000084">
    <property type="entry name" value="Short-chain dehydrogenase reductase"/>
    <property type="match status" value="1"/>
</dbReference>
<evidence type="ECO:0000313" key="3">
    <source>
        <dbReference type="EMBL" id="GGR09493.1"/>
    </source>
</evidence>
<evidence type="ECO:0000256" key="1">
    <source>
        <dbReference type="ARBA" id="ARBA00006484"/>
    </source>
</evidence>
<organism evidence="3 4">
    <name type="scientific">Streptomyces pilosus</name>
    <dbReference type="NCBI Taxonomy" id="28893"/>
    <lineage>
        <taxon>Bacteria</taxon>
        <taxon>Bacillati</taxon>
        <taxon>Actinomycetota</taxon>
        <taxon>Actinomycetes</taxon>
        <taxon>Kitasatosporales</taxon>
        <taxon>Streptomycetaceae</taxon>
        <taxon>Streptomyces</taxon>
    </lineage>
</organism>
<dbReference type="InterPro" id="IPR050259">
    <property type="entry name" value="SDR"/>
</dbReference>
<dbReference type="EMBL" id="BMTU01000023">
    <property type="protein sequence ID" value="GGR09493.1"/>
    <property type="molecule type" value="Genomic_DNA"/>
</dbReference>
<evidence type="ECO:0000313" key="4">
    <source>
        <dbReference type="Proteomes" id="UP000656732"/>
    </source>
</evidence>
<dbReference type="Proteomes" id="UP000656732">
    <property type="component" value="Unassembled WGS sequence"/>
</dbReference>
<evidence type="ECO:0000256" key="2">
    <source>
        <dbReference type="ARBA" id="ARBA00023002"/>
    </source>
</evidence>
<keyword evidence="2" id="KW-0560">Oxidoreductase</keyword>
<keyword evidence="4" id="KW-1185">Reference proteome</keyword>
<dbReference type="AlphaFoldDB" id="A0A918F7U7"/>
<dbReference type="RefSeq" id="WP_189561770.1">
    <property type="nucleotide sequence ID" value="NZ_BMTU01000023.1"/>
</dbReference>
<dbReference type="PRINTS" id="PR00080">
    <property type="entry name" value="SDRFAMILY"/>
</dbReference>
<dbReference type="InterPro" id="IPR036291">
    <property type="entry name" value="NAD(P)-bd_dom_sf"/>
</dbReference>
<reference evidence="3" key="2">
    <citation type="submission" date="2020-09" db="EMBL/GenBank/DDBJ databases">
        <authorList>
            <person name="Sun Q."/>
            <person name="Ohkuma M."/>
        </authorList>
    </citation>
    <scope>NUCLEOTIDE SEQUENCE</scope>
    <source>
        <strain evidence="3">JCM 4403</strain>
    </source>
</reference>
<dbReference type="PRINTS" id="PR00081">
    <property type="entry name" value="GDHRDH"/>
</dbReference>
<dbReference type="SUPFAM" id="SSF51735">
    <property type="entry name" value="NAD(P)-binding Rossmann-fold domains"/>
    <property type="match status" value="1"/>
</dbReference>
<dbReference type="Gene3D" id="3.40.50.720">
    <property type="entry name" value="NAD(P)-binding Rossmann-like Domain"/>
    <property type="match status" value="1"/>
</dbReference>
<dbReference type="Pfam" id="PF13561">
    <property type="entry name" value="adh_short_C2"/>
    <property type="match status" value="1"/>
</dbReference>
<accession>A0A918F7U7</accession>
<gene>
    <name evidence="3" type="primary">fabG</name>
    <name evidence="3" type="ORF">GCM10010280_66570</name>
</gene>
<dbReference type="PANTHER" id="PTHR42879:SF6">
    <property type="entry name" value="NADPH-DEPENDENT REDUCTASE BACG"/>
    <property type="match status" value="1"/>
</dbReference>
<comment type="similarity">
    <text evidence="1">Belongs to the short-chain dehydrogenases/reductases (SDR) family.</text>
</comment>
<proteinExistence type="inferred from homology"/>